<keyword evidence="1" id="KW-0812">Transmembrane</keyword>
<comment type="caution">
    <text evidence="2">The sequence shown here is derived from an EMBL/GenBank/DDBJ whole genome shotgun (WGS) entry which is preliminary data.</text>
</comment>
<evidence type="ECO:0000313" key="3">
    <source>
        <dbReference type="Proteomes" id="UP000606193"/>
    </source>
</evidence>
<reference evidence="2 3" key="1">
    <citation type="submission" date="2020-08" db="EMBL/GenBank/DDBJ databases">
        <title>Genome public.</title>
        <authorList>
            <person name="Liu C."/>
            <person name="Sun Q."/>
        </authorList>
    </citation>
    <scope>NUCLEOTIDE SEQUENCE [LARGE SCALE GENOMIC DNA]</scope>
    <source>
        <strain evidence="2 3">NSJ-37</strain>
    </source>
</reference>
<feature type="transmembrane region" description="Helical" evidence="1">
    <location>
        <begin position="7"/>
        <end position="27"/>
    </location>
</feature>
<evidence type="ECO:0000313" key="2">
    <source>
        <dbReference type="EMBL" id="MBC8563320.1"/>
    </source>
</evidence>
<accession>A0ABR7N3Z5</accession>
<keyword evidence="1" id="KW-0472">Membrane</keyword>
<dbReference type="RefSeq" id="WP_249298403.1">
    <property type="nucleotide sequence ID" value="NZ_JACRSX010000019.1"/>
</dbReference>
<feature type="transmembrane region" description="Helical" evidence="1">
    <location>
        <begin position="142"/>
        <end position="165"/>
    </location>
</feature>
<dbReference type="EMBL" id="JACRSX010000019">
    <property type="protein sequence ID" value="MBC8563320.1"/>
    <property type="molecule type" value="Genomic_DNA"/>
</dbReference>
<keyword evidence="1" id="KW-1133">Transmembrane helix</keyword>
<feature type="transmembrane region" description="Helical" evidence="1">
    <location>
        <begin position="186"/>
        <end position="206"/>
    </location>
</feature>
<proteinExistence type="predicted"/>
<name>A0ABR7N3Z5_9FIRM</name>
<organism evidence="2 3">
    <name type="scientific">Jutongia huaianensis</name>
    <dbReference type="NCBI Taxonomy" id="2763668"/>
    <lineage>
        <taxon>Bacteria</taxon>
        <taxon>Bacillati</taxon>
        <taxon>Bacillota</taxon>
        <taxon>Clostridia</taxon>
        <taxon>Lachnospirales</taxon>
        <taxon>Lachnospiraceae</taxon>
        <taxon>Jutongia</taxon>
    </lineage>
</organism>
<gene>
    <name evidence="2" type="ORF">H8704_11905</name>
</gene>
<feature type="transmembrane region" description="Helical" evidence="1">
    <location>
        <begin position="52"/>
        <end position="70"/>
    </location>
</feature>
<keyword evidence="3" id="KW-1185">Reference proteome</keyword>
<protein>
    <submittedName>
        <fullName evidence="2">Uncharacterized protein</fullName>
    </submittedName>
</protein>
<feature type="transmembrane region" description="Helical" evidence="1">
    <location>
        <begin position="90"/>
        <end position="110"/>
    </location>
</feature>
<dbReference type="Proteomes" id="UP000606193">
    <property type="component" value="Unassembled WGS sequence"/>
</dbReference>
<sequence>MQRKTGKIVIFSFLILNVILRIIYQFVIRTRIPYTWWDAHRYMHYPQKIADHLADCFFFMNCFIAGYMVFEEKHYCNSITEGRLKNKWRYCAQICQIAGLAVYAVLWLGFTDDLLLPIDTPRSYVSMLFYEKLSERQWRNRGYIYCQNLAIILAPAFMFFVLYCIQFFRIKIWQKKVGCFDKKWNTWNIIYIIIFLLVFCWTFEALRGFDLLSKIPVFSSFLREYYRRNPPSIPPSGVF</sequence>
<evidence type="ECO:0000256" key="1">
    <source>
        <dbReference type="SAM" id="Phobius"/>
    </source>
</evidence>